<gene>
    <name evidence="1" type="ORF">K488DRAFT_76389</name>
</gene>
<reference evidence="1" key="1">
    <citation type="submission" date="2021-02" db="EMBL/GenBank/DDBJ databases">
        <authorList>
            <consortium name="DOE Joint Genome Institute"/>
            <person name="Ahrendt S."/>
            <person name="Looney B.P."/>
            <person name="Miyauchi S."/>
            <person name="Morin E."/>
            <person name="Drula E."/>
            <person name="Courty P.E."/>
            <person name="Chicoki N."/>
            <person name="Fauchery L."/>
            <person name="Kohler A."/>
            <person name="Kuo A."/>
            <person name="Labutti K."/>
            <person name="Pangilinan J."/>
            <person name="Lipzen A."/>
            <person name="Riley R."/>
            <person name="Andreopoulos W."/>
            <person name="He G."/>
            <person name="Johnson J."/>
            <person name="Barry K.W."/>
            <person name="Grigoriev I.V."/>
            <person name="Nagy L."/>
            <person name="Hibbett D."/>
            <person name="Henrissat B."/>
            <person name="Matheny P.B."/>
            <person name="Labbe J."/>
            <person name="Martin F."/>
        </authorList>
    </citation>
    <scope>NUCLEOTIDE SEQUENCE</scope>
    <source>
        <strain evidence="1">EC-137</strain>
    </source>
</reference>
<proteinExistence type="predicted"/>
<sequence length="233" mass="24438">MAWHSSGSTNAELVSNMSANGLIRSELVRKAMNAVDRANYVQNKRDAYHDSPQYIGHGATISAPHMHAHAAENLFPFLHPGANVLDVGSGSGYLSAVFYHLVSPPSSPTGKVVGIEHIPELSDWSKSNLRADGLGAALDSGSVVMIAGDGRLGSPEHGPFNAIHVGAAAPEIPAPLVDQLASPGRMFIPVGPDGGEQAVFQVDKDASGQVQKKALFGVMYVPLTDRKEQTGVA</sequence>
<name>A0ACB8QVE7_9AGAM</name>
<protein>
    <submittedName>
        <fullName evidence="1">Pcmt1-prov protein</fullName>
    </submittedName>
</protein>
<evidence type="ECO:0000313" key="2">
    <source>
        <dbReference type="Proteomes" id="UP000814128"/>
    </source>
</evidence>
<dbReference type="EMBL" id="MU273479">
    <property type="protein sequence ID" value="KAI0035824.1"/>
    <property type="molecule type" value="Genomic_DNA"/>
</dbReference>
<keyword evidence="2" id="KW-1185">Reference proteome</keyword>
<evidence type="ECO:0000313" key="1">
    <source>
        <dbReference type="EMBL" id="KAI0035824.1"/>
    </source>
</evidence>
<comment type="caution">
    <text evidence="1">The sequence shown here is derived from an EMBL/GenBank/DDBJ whole genome shotgun (WGS) entry which is preliminary data.</text>
</comment>
<dbReference type="Proteomes" id="UP000814128">
    <property type="component" value="Unassembled WGS sequence"/>
</dbReference>
<reference evidence="1" key="2">
    <citation type="journal article" date="2022" name="New Phytol.">
        <title>Evolutionary transition to the ectomycorrhizal habit in the genomes of a hyperdiverse lineage of mushroom-forming fungi.</title>
        <authorList>
            <person name="Looney B."/>
            <person name="Miyauchi S."/>
            <person name="Morin E."/>
            <person name="Drula E."/>
            <person name="Courty P.E."/>
            <person name="Kohler A."/>
            <person name="Kuo A."/>
            <person name="LaButti K."/>
            <person name="Pangilinan J."/>
            <person name="Lipzen A."/>
            <person name="Riley R."/>
            <person name="Andreopoulos W."/>
            <person name="He G."/>
            <person name="Johnson J."/>
            <person name="Nolan M."/>
            <person name="Tritt A."/>
            <person name="Barry K.W."/>
            <person name="Grigoriev I.V."/>
            <person name="Nagy L.G."/>
            <person name="Hibbett D."/>
            <person name="Henrissat B."/>
            <person name="Matheny P.B."/>
            <person name="Labbe J."/>
            <person name="Martin F.M."/>
        </authorList>
    </citation>
    <scope>NUCLEOTIDE SEQUENCE</scope>
    <source>
        <strain evidence="1">EC-137</strain>
    </source>
</reference>
<organism evidence="1 2">
    <name type="scientific">Vararia minispora EC-137</name>
    <dbReference type="NCBI Taxonomy" id="1314806"/>
    <lineage>
        <taxon>Eukaryota</taxon>
        <taxon>Fungi</taxon>
        <taxon>Dikarya</taxon>
        <taxon>Basidiomycota</taxon>
        <taxon>Agaricomycotina</taxon>
        <taxon>Agaricomycetes</taxon>
        <taxon>Russulales</taxon>
        <taxon>Lachnocladiaceae</taxon>
        <taxon>Vararia</taxon>
    </lineage>
</organism>
<accession>A0ACB8QVE7</accession>